<organism evidence="2 3">
    <name type="scientific">Ajellomyces dermatitidis (strain ER-3 / ATCC MYA-2586)</name>
    <name type="common">Blastomyces dermatitidis</name>
    <dbReference type="NCBI Taxonomy" id="559297"/>
    <lineage>
        <taxon>Eukaryota</taxon>
        <taxon>Fungi</taxon>
        <taxon>Dikarya</taxon>
        <taxon>Ascomycota</taxon>
        <taxon>Pezizomycotina</taxon>
        <taxon>Eurotiomycetes</taxon>
        <taxon>Eurotiomycetidae</taxon>
        <taxon>Onygenales</taxon>
        <taxon>Ajellomycetaceae</taxon>
        <taxon>Blastomyces</taxon>
    </lineage>
</organism>
<dbReference type="EMBL" id="EQ999980">
    <property type="protein sequence ID" value="EEQ92174.2"/>
    <property type="molecule type" value="Genomic_DNA"/>
</dbReference>
<dbReference type="Proteomes" id="UP000002039">
    <property type="component" value="Unassembled WGS sequence"/>
</dbReference>
<keyword evidence="3" id="KW-1185">Reference proteome</keyword>
<proteinExistence type="predicted"/>
<evidence type="ECO:0000256" key="1">
    <source>
        <dbReference type="SAM" id="MobiDB-lite"/>
    </source>
</evidence>
<sequence>MYEIPCKSVNNKCLRGAAAASVAAKKARLEAAASMSRGSTAPIATPPPASLAAAAVLPVGASASGPSPPARPSPARDAAGLGPQGPAVPSPSPCGEAPVQSLASITTCLHCAKQLKKRGILYIYFFSHFCYFCYICNNDSCLSQIKISVLKTLTVKNEFDKSVIIDE</sequence>
<evidence type="ECO:0000313" key="2">
    <source>
        <dbReference type="EMBL" id="EEQ92174.2"/>
    </source>
</evidence>
<name>A0ABP2F577_AJEDR</name>
<gene>
    <name evidence="2" type="ORF">BDCG_07294</name>
</gene>
<dbReference type="GeneID" id="69029053"/>
<dbReference type="RefSeq" id="XP_045278563.1">
    <property type="nucleotide sequence ID" value="XM_045423087.1"/>
</dbReference>
<feature type="region of interest" description="Disordered" evidence="1">
    <location>
        <begin position="61"/>
        <end position="93"/>
    </location>
</feature>
<protein>
    <submittedName>
        <fullName evidence="2">Uncharacterized protein</fullName>
    </submittedName>
</protein>
<reference evidence="3" key="1">
    <citation type="journal article" date="2015" name="PLoS Genet.">
        <title>The dynamic genome and transcriptome of the human fungal pathogen Blastomyces and close relative Emmonsia.</title>
        <authorList>
            <person name="Munoz J.F."/>
            <person name="Gauthier G.M."/>
            <person name="Desjardins C.A."/>
            <person name="Gallo J.E."/>
            <person name="Holder J."/>
            <person name="Sullivan T.D."/>
            <person name="Marty A.J."/>
            <person name="Carmen J.C."/>
            <person name="Chen Z."/>
            <person name="Ding L."/>
            <person name="Gujja S."/>
            <person name="Magrini V."/>
            <person name="Misas E."/>
            <person name="Mitreva M."/>
            <person name="Priest M."/>
            <person name="Saif S."/>
            <person name="Whiston E.A."/>
            <person name="Young S."/>
            <person name="Zeng Q."/>
            <person name="Goldman W.E."/>
            <person name="Mardis E.R."/>
            <person name="Taylor J.W."/>
            <person name="McEwen J.G."/>
            <person name="Clay O.K."/>
            <person name="Klein B.S."/>
            <person name="Cuomo C.A."/>
        </authorList>
    </citation>
    <scope>NUCLEOTIDE SEQUENCE [LARGE SCALE GENOMIC DNA]</scope>
    <source>
        <strain evidence="3">ER-3 / ATCC MYA-2586</strain>
    </source>
</reference>
<accession>A0ABP2F577</accession>
<evidence type="ECO:0000313" key="3">
    <source>
        <dbReference type="Proteomes" id="UP000002039"/>
    </source>
</evidence>